<keyword evidence="1" id="KW-0132">Cell division</keyword>
<name>A0A0G3WHY2_9BACT</name>
<keyword evidence="2" id="KW-1185">Reference proteome</keyword>
<dbReference type="STRING" id="1408281.Epro_0917"/>
<dbReference type="EMBL" id="CP009498">
    <property type="protein sequence ID" value="AKL98296.1"/>
    <property type="molecule type" value="Genomic_DNA"/>
</dbReference>
<evidence type="ECO:0000313" key="1">
    <source>
        <dbReference type="EMBL" id="AKL98296.1"/>
    </source>
</evidence>
<reference evidence="1 2" key="1">
    <citation type="submission" date="2014-09" db="EMBL/GenBank/DDBJ databases">
        <title>Complete genome sequence of Endomicrobium proavitum.</title>
        <authorList>
            <person name="Zheng H."/>
        </authorList>
    </citation>
    <scope>NUCLEOTIDE SEQUENCE [LARGE SCALE GENOMIC DNA]</scope>
    <source>
        <strain evidence="1 2">Rsa215</strain>
    </source>
</reference>
<accession>A0A0G3WHY2</accession>
<dbReference type="RefSeq" id="WP_052570850.1">
    <property type="nucleotide sequence ID" value="NZ_CP009498.1"/>
</dbReference>
<dbReference type="OrthoDB" id="1090916at2"/>
<evidence type="ECO:0000313" key="2">
    <source>
        <dbReference type="Proteomes" id="UP000035337"/>
    </source>
</evidence>
<protein>
    <submittedName>
        <fullName evidence="1">Cell division protein FtsQ</fullName>
    </submittedName>
</protein>
<gene>
    <name evidence="1" type="primary">ftsQ</name>
    <name evidence="1" type="ORF">Epro_0917</name>
</gene>
<dbReference type="AlphaFoldDB" id="A0A0G3WHY2"/>
<keyword evidence="1" id="KW-0131">Cell cycle</keyword>
<dbReference type="KEGG" id="epo:Epro_0917"/>
<dbReference type="Proteomes" id="UP000035337">
    <property type="component" value="Chromosome"/>
</dbReference>
<sequence>MKKVNLLSGLPKDKSGDREVFKKFLALDGKKIICGSSTLAAFCRVTEKNSAANFESFKEGNPAYYHIEGIDFASEGAVTLNHCFKFLSCGEVLSKTGEELGKLLSECDEINFFIGSAENKNQTQDFFKKHEMLPRAEITEKIKDVLAKYKKKVNIKKF</sequence>
<organism evidence="1 2">
    <name type="scientific">Endomicrobium proavitum</name>
    <dbReference type="NCBI Taxonomy" id="1408281"/>
    <lineage>
        <taxon>Bacteria</taxon>
        <taxon>Pseudomonadati</taxon>
        <taxon>Elusimicrobiota</taxon>
        <taxon>Endomicrobiia</taxon>
        <taxon>Endomicrobiales</taxon>
        <taxon>Endomicrobiaceae</taxon>
        <taxon>Endomicrobium</taxon>
    </lineage>
</organism>
<dbReference type="GO" id="GO:0051301">
    <property type="term" value="P:cell division"/>
    <property type="evidence" value="ECO:0007669"/>
    <property type="project" value="UniProtKB-KW"/>
</dbReference>
<proteinExistence type="predicted"/>